<comment type="caution">
    <text evidence="2">The sequence shown here is derived from an EMBL/GenBank/DDBJ whole genome shotgun (WGS) entry which is preliminary data.</text>
</comment>
<protein>
    <submittedName>
        <fullName evidence="2">Sporulation protein, YlmC/YmxH family</fullName>
    </submittedName>
</protein>
<dbReference type="InterPro" id="IPR014238">
    <property type="entry name" value="Spore_YlmC/YmxH"/>
</dbReference>
<dbReference type="InterPro" id="IPR011033">
    <property type="entry name" value="PRC_barrel-like_sf"/>
</dbReference>
<sequence>MRLSEMNGKEIIDLKKGERMGVLGQADLEIDENTGHIKAFLIPTMKWFGFKKNGTEVRIPWRNIKKIGSDMIIIDFNDEF</sequence>
<organism evidence="2 3">
    <name type="scientific">Schinkia azotoformans MEV2011</name>
    <dbReference type="NCBI Taxonomy" id="1348973"/>
    <lineage>
        <taxon>Bacteria</taxon>
        <taxon>Bacillati</taxon>
        <taxon>Bacillota</taxon>
        <taxon>Bacilli</taxon>
        <taxon>Bacillales</taxon>
        <taxon>Bacillaceae</taxon>
        <taxon>Calidifontibacillus/Schinkia group</taxon>
        <taxon>Schinkia</taxon>
    </lineage>
</organism>
<evidence type="ECO:0000259" key="1">
    <source>
        <dbReference type="Pfam" id="PF05239"/>
    </source>
</evidence>
<dbReference type="Proteomes" id="UP000027936">
    <property type="component" value="Unassembled WGS sequence"/>
</dbReference>
<reference evidence="2 3" key="1">
    <citation type="submission" date="2014-04" db="EMBL/GenBank/DDBJ databases">
        <title>Draft genome sequence of Bacillus azotoformans MEV2011, a (co-) denitrifying strain unable to grow in the presence of oxygen.</title>
        <authorList>
            <person name="Nielsen M."/>
            <person name="Schreiber L."/>
            <person name="Finster K."/>
            <person name="Schramm A."/>
        </authorList>
    </citation>
    <scope>NUCLEOTIDE SEQUENCE [LARGE SCALE GENOMIC DNA]</scope>
    <source>
        <strain evidence="2 3">MEV2011</strain>
    </source>
</reference>
<name>A0A072NRQ8_SCHAZ</name>
<accession>A0A072NRQ8</accession>
<dbReference type="OrthoDB" id="2468688at2"/>
<dbReference type="NCBIfam" id="TIGR02888">
    <property type="entry name" value="spore_YlmC_YmxH"/>
    <property type="match status" value="1"/>
</dbReference>
<evidence type="ECO:0000313" key="2">
    <source>
        <dbReference type="EMBL" id="KEF39927.1"/>
    </source>
</evidence>
<evidence type="ECO:0000313" key="3">
    <source>
        <dbReference type="Proteomes" id="UP000027936"/>
    </source>
</evidence>
<dbReference type="RefSeq" id="WP_003332594.1">
    <property type="nucleotide sequence ID" value="NZ_JJRY01000002.1"/>
</dbReference>
<dbReference type="GeneID" id="89470062"/>
<dbReference type="SUPFAM" id="SSF50346">
    <property type="entry name" value="PRC-barrel domain"/>
    <property type="match status" value="1"/>
</dbReference>
<feature type="domain" description="PRC-barrel" evidence="1">
    <location>
        <begin position="1"/>
        <end position="77"/>
    </location>
</feature>
<dbReference type="PATRIC" id="fig|1348973.3.peg.925"/>
<dbReference type="Gene3D" id="2.30.30.240">
    <property type="entry name" value="PRC-barrel domain"/>
    <property type="match status" value="1"/>
</dbReference>
<dbReference type="InterPro" id="IPR027275">
    <property type="entry name" value="PRC-brl_dom"/>
</dbReference>
<dbReference type="EMBL" id="JJRY01000002">
    <property type="protein sequence ID" value="KEF39927.1"/>
    <property type="molecule type" value="Genomic_DNA"/>
</dbReference>
<dbReference type="Pfam" id="PF05239">
    <property type="entry name" value="PRC"/>
    <property type="match status" value="1"/>
</dbReference>
<dbReference type="PANTHER" id="PTHR40061">
    <property type="entry name" value="SPORULATION PROTEIN YLMC-RELATED"/>
    <property type="match status" value="1"/>
</dbReference>
<proteinExistence type="predicted"/>
<gene>
    <name evidence="2" type="ORF">M670_00951</name>
</gene>
<dbReference type="AlphaFoldDB" id="A0A072NRQ8"/>
<dbReference type="PANTHER" id="PTHR40061:SF2">
    <property type="entry name" value="PRC-BARREL DOMAIN-CONTAINING PROTEIN"/>
    <property type="match status" value="1"/>
</dbReference>